<dbReference type="GO" id="GO:0005506">
    <property type="term" value="F:iron ion binding"/>
    <property type="evidence" value="ECO:0007669"/>
    <property type="project" value="InterPro"/>
</dbReference>
<comment type="cofactor">
    <cofactor evidence="1">
        <name>L-ascorbate</name>
        <dbReference type="ChEBI" id="CHEBI:38290"/>
    </cofactor>
</comment>
<organism evidence="7">
    <name type="scientific">viral metagenome</name>
    <dbReference type="NCBI Taxonomy" id="1070528"/>
    <lineage>
        <taxon>unclassified sequences</taxon>
        <taxon>metagenomes</taxon>
        <taxon>organismal metagenomes</taxon>
    </lineage>
</organism>
<dbReference type="PANTHER" id="PTHR10869:SF246">
    <property type="entry name" value="TRANSMEMBRANE PROLYL 4-HYDROXYLASE"/>
    <property type="match status" value="1"/>
</dbReference>
<dbReference type="InterPro" id="IPR005123">
    <property type="entry name" value="Oxoglu/Fe-dep_dioxygenase_dom"/>
</dbReference>
<dbReference type="InterPro" id="IPR045054">
    <property type="entry name" value="P4HA-like"/>
</dbReference>
<dbReference type="PROSITE" id="PS51471">
    <property type="entry name" value="FE2OG_OXY"/>
    <property type="match status" value="1"/>
</dbReference>
<evidence type="ECO:0000256" key="1">
    <source>
        <dbReference type="ARBA" id="ARBA00001961"/>
    </source>
</evidence>
<evidence type="ECO:0000259" key="6">
    <source>
        <dbReference type="PROSITE" id="PS51471"/>
    </source>
</evidence>
<dbReference type="Pfam" id="PF13640">
    <property type="entry name" value="2OG-FeII_Oxy_3"/>
    <property type="match status" value="1"/>
</dbReference>
<dbReference type="EMBL" id="MN740210">
    <property type="protein sequence ID" value="QHT93728.1"/>
    <property type="molecule type" value="Genomic_DNA"/>
</dbReference>
<accession>A0A6C0IKM3</accession>
<name>A0A6C0IKM3_9ZZZZ</name>
<dbReference type="AlphaFoldDB" id="A0A6C0IKM3"/>
<keyword evidence="2" id="KW-0479">Metal-binding</keyword>
<evidence type="ECO:0000256" key="5">
    <source>
        <dbReference type="ARBA" id="ARBA00023004"/>
    </source>
</evidence>
<dbReference type="InterPro" id="IPR006620">
    <property type="entry name" value="Pro_4_hyd_alph"/>
</dbReference>
<sequence>MNDNYIYLNNSSLSHELCDEIILQFEEEVKNKNTHKGVTGLGQDHNVKDTNDFVIEYQNNWINIRKCLERELVFNLEKYMKQINSKYDHIKYKLIPQETYFKTLQIQKYEKNKGKYIYHNDNGIDFDKKSMRVLTYLWYLNDIEEGGETEICLDNLIKPEKGKLLLFPSLWTYPHSGKKPLSNDKYIITGWLYTSHI</sequence>
<dbReference type="Gene3D" id="2.60.120.620">
    <property type="entry name" value="q2cbj1_9rhob like domain"/>
    <property type="match status" value="1"/>
</dbReference>
<keyword evidence="3" id="KW-0223">Dioxygenase</keyword>
<protein>
    <recommendedName>
        <fullName evidence="6">Fe2OG dioxygenase domain-containing protein</fullName>
    </recommendedName>
</protein>
<dbReference type="SMART" id="SM00702">
    <property type="entry name" value="P4Hc"/>
    <property type="match status" value="1"/>
</dbReference>
<keyword evidence="4" id="KW-0560">Oxidoreductase</keyword>
<dbReference type="GO" id="GO:0051213">
    <property type="term" value="F:dioxygenase activity"/>
    <property type="evidence" value="ECO:0007669"/>
    <property type="project" value="UniProtKB-KW"/>
</dbReference>
<dbReference type="InterPro" id="IPR044862">
    <property type="entry name" value="Pro_4_hyd_alph_FE2OG_OXY"/>
</dbReference>
<dbReference type="GO" id="GO:0031418">
    <property type="term" value="F:L-ascorbic acid binding"/>
    <property type="evidence" value="ECO:0007669"/>
    <property type="project" value="InterPro"/>
</dbReference>
<evidence type="ECO:0000256" key="2">
    <source>
        <dbReference type="ARBA" id="ARBA00022723"/>
    </source>
</evidence>
<dbReference type="PANTHER" id="PTHR10869">
    <property type="entry name" value="PROLYL 4-HYDROXYLASE ALPHA SUBUNIT"/>
    <property type="match status" value="1"/>
</dbReference>
<evidence type="ECO:0000256" key="4">
    <source>
        <dbReference type="ARBA" id="ARBA00023002"/>
    </source>
</evidence>
<keyword evidence="5" id="KW-0408">Iron</keyword>
<feature type="domain" description="Fe2OG dioxygenase" evidence="6">
    <location>
        <begin position="99"/>
        <end position="194"/>
    </location>
</feature>
<dbReference type="GO" id="GO:0016705">
    <property type="term" value="F:oxidoreductase activity, acting on paired donors, with incorporation or reduction of molecular oxygen"/>
    <property type="evidence" value="ECO:0007669"/>
    <property type="project" value="InterPro"/>
</dbReference>
<evidence type="ECO:0000256" key="3">
    <source>
        <dbReference type="ARBA" id="ARBA00022964"/>
    </source>
</evidence>
<proteinExistence type="predicted"/>
<evidence type="ECO:0000313" key="7">
    <source>
        <dbReference type="EMBL" id="QHT93728.1"/>
    </source>
</evidence>
<reference evidence="7" key="1">
    <citation type="journal article" date="2020" name="Nature">
        <title>Giant virus diversity and host interactions through global metagenomics.</title>
        <authorList>
            <person name="Schulz F."/>
            <person name="Roux S."/>
            <person name="Paez-Espino D."/>
            <person name="Jungbluth S."/>
            <person name="Walsh D.A."/>
            <person name="Denef V.J."/>
            <person name="McMahon K.D."/>
            <person name="Konstantinidis K.T."/>
            <person name="Eloe-Fadrosh E.A."/>
            <person name="Kyrpides N.C."/>
            <person name="Woyke T."/>
        </authorList>
    </citation>
    <scope>NUCLEOTIDE SEQUENCE</scope>
    <source>
        <strain evidence="7">GVMAG-M-3300024258-14</strain>
    </source>
</reference>